<protein>
    <recommendedName>
        <fullName evidence="14">Ubiquinol oxidase subunit 2</fullName>
    </recommendedName>
</protein>
<evidence type="ECO:0000313" key="19">
    <source>
        <dbReference type="Proteomes" id="UP000236884"/>
    </source>
</evidence>
<evidence type="ECO:0000313" key="18">
    <source>
        <dbReference type="EMBL" id="BAT61617.1"/>
    </source>
</evidence>
<feature type="domain" description="Cytochrome oxidase subunit II copper A binding" evidence="16">
    <location>
        <begin position="110"/>
        <end position="222"/>
    </location>
</feature>
<dbReference type="InterPro" id="IPR006333">
    <property type="entry name" value="Cyt_o_ubiquinol_oxidase_su2"/>
</dbReference>
<dbReference type="InterPro" id="IPR010514">
    <property type="entry name" value="COX_ARM"/>
</dbReference>
<evidence type="ECO:0000256" key="8">
    <source>
        <dbReference type="ARBA" id="ARBA00022982"/>
    </source>
</evidence>
<evidence type="ECO:0000256" key="10">
    <source>
        <dbReference type="ARBA" id="ARBA00023002"/>
    </source>
</evidence>
<dbReference type="SUPFAM" id="SSF81464">
    <property type="entry name" value="Cytochrome c oxidase subunit II-like, transmembrane region"/>
    <property type="match status" value="1"/>
</dbReference>
<keyword evidence="12" id="KW-0564">Palmitate</keyword>
<dbReference type="GO" id="GO:0005886">
    <property type="term" value="C:plasma membrane"/>
    <property type="evidence" value="ECO:0007669"/>
    <property type="project" value="UniProtKB-SubCell"/>
</dbReference>
<evidence type="ECO:0000256" key="15">
    <source>
        <dbReference type="SAM" id="Phobius"/>
    </source>
</evidence>
<evidence type="ECO:0000256" key="4">
    <source>
        <dbReference type="ARBA" id="ARBA00022475"/>
    </source>
</evidence>
<dbReference type="NCBIfam" id="TIGR01433">
    <property type="entry name" value="CyoA"/>
    <property type="match status" value="1"/>
</dbReference>
<keyword evidence="6 15" id="KW-0812">Transmembrane</keyword>
<dbReference type="Pfam" id="PF06481">
    <property type="entry name" value="COX_ARM"/>
    <property type="match status" value="1"/>
</dbReference>
<dbReference type="PANTHER" id="PTHR22888">
    <property type="entry name" value="CYTOCHROME C OXIDASE, SUBUNIT II"/>
    <property type="match status" value="1"/>
</dbReference>
<dbReference type="GO" id="GO:0004129">
    <property type="term" value="F:cytochrome-c oxidase activity"/>
    <property type="evidence" value="ECO:0007669"/>
    <property type="project" value="UniProtKB-UniRule"/>
</dbReference>
<dbReference type="KEGG" id="vgo:GJW-30_1_04176"/>
<keyword evidence="4 14" id="KW-1003">Cell membrane</keyword>
<dbReference type="PROSITE" id="PS50999">
    <property type="entry name" value="COX2_TM"/>
    <property type="match status" value="1"/>
</dbReference>
<proteinExistence type="inferred from homology"/>
<accession>A0A0S3Q0B5</accession>
<dbReference type="Gene3D" id="2.60.40.420">
    <property type="entry name" value="Cupredoxins - blue copper proteins"/>
    <property type="match status" value="1"/>
</dbReference>
<feature type="domain" description="Cytochrome oxidase subunit II transmembrane region profile" evidence="17">
    <location>
        <begin position="7"/>
        <end position="104"/>
    </location>
</feature>
<dbReference type="InterPro" id="IPR045187">
    <property type="entry name" value="CcO_II"/>
</dbReference>
<organism evidence="18 19">
    <name type="scientific">Variibacter gotjawalensis</name>
    <dbReference type="NCBI Taxonomy" id="1333996"/>
    <lineage>
        <taxon>Bacteria</taxon>
        <taxon>Pseudomonadati</taxon>
        <taxon>Pseudomonadota</taxon>
        <taxon>Alphaproteobacteria</taxon>
        <taxon>Hyphomicrobiales</taxon>
        <taxon>Nitrobacteraceae</taxon>
        <taxon>Variibacter</taxon>
    </lineage>
</organism>
<keyword evidence="19" id="KW-1185">Reference proteome</keyword>
<evidence type="ECO:0000256" key="12">
    <source>
        <dbReference type="ARBA" id="ARBA00023139"/>
    </source>
</evidence>
<evidence type="ECO:0000256" key="5">
    <source>
        <dbReference type="ARBA" id="ARBA00022660"/>
    </source>
</evidence>
<dbReference type="PIRSF" id="PIRSF000292">
    <property type="entry name" value="Ubi_od_II"/>
    <property type="match status" value="1"/>
</dbReference>
<feature type="transmembrane region" description="Helical" evidence="15">
    <location>
        <begin position="29"/>
        <end position="55"/>
    </location>
</feature>
<evidence type="ECO:0000256" key="1">
    <source>
        <dbReference type="ARBA" id="ARBA00004651"/>
    </source>
</evidence>
<name>A0A0S3Q0B5_9BRAD</name>
<gene>
    <name evidence="18" type="primary">cyoA</name>
    <name evidence="18" type="ORF">GJW-30_1_04176</name>
</gene>
<dbReference type="InterPro" id="IPR008972">
    <property type="entry name" value="Cupredoxin"/>
</dbReference>
<evidence type="ECO:0000259" key="16">
    <source>
        <dbReference type="PROSITE" id="PS50857"/>
    </source>
</evidence>
<dbReference type="GO" id="GO:0042773">
    <property type="term" value="P:ATP synthesis coupled electron transport"/>
    <property type="evidence" value="ECO:0007669"/>
    <property type="project" value="TreeGrafter"/>
</dbReference>
<keyword evidence="9 15" id="KW-1133">Transmembrane helix</keyword>
<dbReference type="Proteomes" id="UP000236884">
    <property type="component" value="Chromosome"/>
</dbReference>
<dbReference type="PROSITE" id="PS50857">
    <property type="entry name" value="COX2_CUA"/>
    <property type="match status" value="1"/>
</dbReference>
<dbReference type="PANTHER" id="PTHR22888:SF18">
    <property type="entry name" value="CYTOCHROME BO(3) UBIQUINOL OXIDASE SUBUNIT 2"/>
    <property type="match status" value="1"/>
</dbReference>
<dbReference type="InterPro" id="IPR034227">
    <property type="entry name" value="CuRO_UO_II"/>
</dbReference>
<dbReference type="InterPro" id="IPR011759">
    <property type="entry name" value="Cyt_c_oxidase_su2_TM_dom"/>
</dbReference>
<dbReference type="EMBL" id="AP014946">
    <property type="protein sequence ID" value="BAT61617.1"/>
    <property type="molecule type" value="Genomic_DNA"/>
</dbReference>
<dbReference type="OrthoDB" id="9783445at2"/>
<comment type="similarity">
    <text evidence="2 14">Belongs to the cytochrome c oxidase subunit 2 family.</text>
</comment>
<dbReference type="GO" id="GO:0005507">
    <property type="term" value="F:copper ion binding"/>
    <property type="evidence" value="ECO:0007669"/>
    <property type="project" value="InterPro"/>
</dbReference>
<evidence type="ECO:0000256" key="7">
    <source>
        <dbReference type="ARBA" id="ARBA00022729"/>
    </source>
</evidence>
<dbReference type="SUPFAM" id="SSF49503">
    <property type="entry name" value="Cupredoxins"/>
    <property type="match status" value="1"/>
</dbReference>
<evidence type="ECO:0000256" key="11">
    <source>
        <dbReference type="ARBA" id="ARBA00023136"/>
    </source>
</evidence>
<sequence>MNEGLRVSLPWQSGVLDPQGPIGLAERTILFNATAIMLAVVIPTIILTLVFAWWFRQTNTKARYLPDWSYSGSIELVVWSIPVLVIVFLGGIAWVGSHDLDPAKPIESTVQPIRIQVVSMDWKWLFIYPDHGVAAVNRLVVPAATPISFQLTSATVMNSFFVPQLGSQIYTMAGMTTRLHLQADKPGTYPGISAQFSGEGFSGMRFDVVAQSESDFAAWLAETRSNGRALDATSYAELEKPTMALPPSTFGSVTANFFDGIVKMDMHGPMPISTRPSAPAHHHGK</sequence>
<comment type="subcellular location">
    <subcellularLocation>
        <location evidence="1">Cell membrane</location>
        <topology evidence="1">Multi-pass membrane protein</topology>
    </subcellularLocation>
</comment>
<keyword evidence="13" id="KW-0449">Lipoprotein</keyword>
<dbReference type="InterPro" id="IPR036257">
    <property type="entry name" value="Cyt_c_oxidase_su2_TM_sf"/>
</dbReference>
<keyword evidence="3 14" id="KW-0813">Transport</keyword>
<evidence type="ECO:0000256" key="9">
    <source>
        <dbReference type="ARBA" id="ARBA00022989"/>
    </source>
</evidence>
<evidence type="ECO:0000256" key="13">
    <source>
        <dbReference type="ARBA" id="ARBA00023288"/>
    </source>
</evidence>
<dbReference type="GO" id="GO:0016682">
    <property type="term" value="F:oxidoreductase activity, acting on diphenols and related substances as donors, oxygen as acceptor"/>
    <property type="evidence" value="ECO:0007669"/>
    <property type="project" value="InterPro"/>
</dbReference>
<dbReference type="AlphaFoldDB" id="A0A0S3Q0B5"/>
<evidence type="ECO:0000256" key="3">
    <source>
        <dbReference type="ARBA" id="ARBA00022448"/>
    </source>
</evidence>
<keyword evidence="8 14" id="KW-0249">Electron transport</keyword>
<evidence type="ECO:0000259" key="17">
    <source>
        <dbReference type="PROSITE" id="PS50999"/>
    </source>
</evidence>
<dbReference type="RefSeq" id="WP_096358289.1">
    <property type="nucleotide sequence ID" value="NZ_AP014946.1"/>
</dbReference>
<dbReference type="Pfam" id="PF00116">
    <property type="entry name" value="COX2"/>
    <property type="match status" value="1"/>
</dbReference>
<dbReference type="Gene3D" id="1.10.287.90">
    <property type="match status" value="1"/>
</dbReference>
<reference evidence="18 19" key="1">
    <citation type="submission" date="2015-08" db="EMBL/GenBank/DDBJ databases">
        <title>Investigation of the bacterial diversity of lava forest soil.</title>
        <authorList>
            <person name="Lee J.S."/>
        </authorList>
    </citation>
    <scope>NUCLEOTIDE SEQUENCE [LARGE SCALE GENOMIC DNA]</scope>
    <source>
        <strain evidence="18 19">GJW-30</strain>
    </source>
</reference>
<dbReference type="CDD" id="cd04212">
    <property type="entry name" value="CuRO_UO_II"/>
    <property type="match status" value="1"/>
</dbReference>
<feature type="transmembrane region" description="Helical" evidence="15">
    <location>
        <begin position="76"/>
        <end position="96"/>
    </location>
</feature>
<evidence type="ECO:0000256" key="6">
    <source>
        <dbReference type="ARBA" id="ARBA00022692"/>
    </source>
</evidence>
<dbReference type="GO" id="GO:0009486">
    <property type="term" value="F:cytochrome bo3 ubiquinol oxidase activity"/>
    <property type="evidence" value="ECO:0007669"/>
    <property type="project" value="InterPro"/>
</dbReference>
<evidence type="ECO:0000256" key="2">
    <source>
        <dbReference type="ARBA" id="ARBA00007866"/>
    </source>
</evidence>
<evidence type="ECO:0000256" key="14">
    <source>
        <dbReference type="PIRNR" id="PIRNR000292"/>
    </source>
</evidence>
<keyword evidence="5 14" id="KW-0679">Respiratory chain</keyword>
<dbReference type="InterPro" id="IPR002429">
    <property type="entry name" value="CcO_II-like_C"/>
</dbReference>
<keyword evidence="11 14" id="KW-0472">Membrane</keyword>
<keyword evidence="10 14" id="KW-0560">Oxidoreductase</keyword>
<keyword evidence="7" id="KW-0732">Signal</keyword>